<dbReference type="EMBL" id="GGEC01081581">
    <property type="protein sequence ID" value="MBX62065.1"/>
    <property type="molecule type" value="Transcribed_RNA"/>
</dbReference>
<dbReference type="AlphaFoldDB" id="A0A2P2Q510"/>
<name>A0A2P2Q510_RHIMU</name>
<organism evidence="1">
    <name type="scientific">Rhizophora mucronata</name>
    <name type="common">Asiatic mangrove</name>
    <dbReference type="NCBI Taxonomy" id="61149"/>
    <lineage>
        <taxon>Eukaryota</taxon>
        <taxon>Viridiplantae</taxon>
        <taxon>Streptophyta</taxon>
        <taxon>Embryophyta</taxon>
        <taxon>Tracheophyta</taxon>
        <taxon>Spermatophyta</taxon>
        <taxon>Magnoliopsida</taxon>
        <taxon>eudicotyledons</taxon>
        <taxon>Gunneridae</taxon>
        <taxon>Pentapetalae</taxon>
        <taxon>rosids</taxon>
        <taxon>fabids</taxon>
        <taxon>Malpighiales</taxon>
        <taxon>Rhizophoraceae</taxon>
        <taxon>Rhizophora</taxon>
    </lineage>
</organism>
<sequence>MCLPAHGIGHHHQLLYAFRDPNPNPFTNY</sequence>
<protein>
    <submittedName>
        <fullName evidence="1">Uncharacterized protein</fullName>
    </submittedName>
</protein>
<proteinExistence type="predicted"/>
<evidence type="ECO:0000313" key="1">
    <source>
        <dbReference type="EMBL" id="MBX62065.1"/>
    </source>
</evidence>
<accession>A0A2P2Q510</accession>
<reference evidence="1" key="1">
    <citation type="submission" date="2018-02" db="EMBL/GenBank/DDBJ databases">
        <title>Rhizophora mucronata_Transcriptome.</title>
        <authorList>
            <person name="Meera S.P."/>
            <person name="Sreeshan A."/>
            <person name="Augustine A."/>
        </authorList>
    </citation>
    <scope>NUCLEOTIDE SEQUENCE</scope>
    <source>
        <tissue evidence="1">Leaf</tissue>
    </source>
</reference>